<feature type="region of interest" description="Disordered" evidence="1">
    <location>
        <begin position="23"/>
        <end position="111"/>
    </location>
</feature>
<evidence type="ECO:0000256" key="1">
    <source>
        <dbReference type="SAM" id="MobiDB-lite"/>
    </source>
</evidence>
<dbReference type="Proteomes" id="UP000223366">
    <property type="component" value="Unassembled WGS sequence"/>
</dbReference>
<protein>
    <submittedName>
        <fullName evidence="2">Uncharacterized protein</fullName>
    </submittedName>
</protein>
<comment type="caution">
    <text evidence="2">The sequence shown here is derived from an EMBL/GenBank/DDBJ whole genome shotgun (WGS) entry which is preliminary data.</text>
</comment>
<dbReference type="RefSeq" id="WP_098205254.1">
    <property type="nucleotide sequence ID" value="NZ_NTYX01000011.1"/>
</dbReference>
<accession>A0A9X7BT05</accession>
<evidence type="ECO:0000313" key="3">
    <source>
        <dbReference type="Proteomes" id="UP000223366"/>
    </source>
</evidence>
<feature type="compositionally biased region" description="Polar residues" evidence="1">
    <location>
        <begin position="23"/>
        <end position="33"/>
    </location>
</feature>
<name>A0A9X7BT05_BACTU</name>
<feature type="compositionally biased region" description="Low complexity" evidence="1">
    <location>
        <begin position="36"/>
        <end position="80"/>
    </location>
</feature>
<dbReference type="EMBL" id="NVDU01000003">
    <property type="protein sequence ID" value="PFV35653.1"/>
    <property type="molecule type" value="Genomic_DNA"/>
</dbReference>
<evidence type="ECO:0000313" key="2">
    <source>
        <dbReference type="EMBL" id="PFV35653.1"/>
    </source>
</evidence>
<reference evidence="2 3" key="1">
    <citation type="submission" date="2017-09" db="EMBL/GenBank/DDBJ databases">
        <title>Large-scale bioinformatics analysis of Bacillus genomes uncovers conserved roles of natural products in bacterial physiology.</title>
        <authorList>
            <consortium name="Agbiome Team Llc"/>
            <person name="Bleich R.M."/>
            <person name="Grubbs K.J."/>
            <person name="Santa Maria K.C."/>
            <person name="Allen S.E."/>
            <person name="Farag S."/>
            <person name="Shank E.A."/>
            <person name="Bowers A."/>
        </authorList>
    </citation>
    <scope>NUCLEOTIDE SEQUENCE [LARGE SCALE GENOMIC DNA]</scope>
    <source>
        <strain evidence="2 3">AFS060060</strain>
    </source>
</reference>
<gene>
    <name evidence="2" type="ORF">COK99_01140</name>
</gene>
<organism evidence="2 3">
    <name type="scientific">Bacillus thuringiensis</name>
    <dbReference type="NCBI Taxonomy" id="1428"/>
    <lineage>
        <taxon>Bacteria</taxon>
        <taxon>Bacillati</taxon>
        <taxon>Bacillota</taxon>
        <taxon>Bacilli</taxon>
        <taxon>Bacillales</taxon>
        <taxon>Bacillaceae</taxon>
        <taxon>Bacillus</taxon>
        <taxon>Bacillus cereus group</taxon>
    </lineage>
</organism>
<dbReference type="AlphaFoldDB" id="A0A9X7BT05"/>
<proteinExistence type="predicted"/>
<sequence length="170" mass="19155">MIQQNQYSEAQQVQQAMYNTDTAMANGTITTPFDDTPQQSETVQQQEFQAQPQATAEQQDFKAEPQAQAQQQNFQAQPQASEETSKEEAGKSAVQNDPLANVIADNPWNSPGVEQELERLKNNKIRLNISTDSQLLPHVREFFKDENASFGHLTPHNLKDFNNHLDKKAA</sequence>